<dbReference type="RefSeq" id="WP_002688963.1">
    <property type="nucleotide sequence ID" value="NZ_UFTJ01000002.1"/>
</dbReference>
<dbReference type="EMBL" id="UFTJ01000002">
    <property type="protein sequence ID" value="SSZ55739.1"/>
    <property type="molecule type" value="Genomic_DNA"/>
</dbReference>
<dbReference type="AlphaFoldDB" id="A0A376C140"/>
<name>A0A376C140_9FLAO</name>
<dbReference type="Proteomes" id="UP000255515">
    <property type="component" value="Unassembled WGS sequence"/>
</dbReference>
<evidence type="ECO:0000313" key="1">
    <source>
        <dbReference type="EMBL" id="SSZ55739.1"/>
    </source>
</evidence>
<gene>
    <name evidence="1" type="ORF">NCTC11661_01137</name>
</gene>
<evidence type="ECO:0000313" key="2">
    <source>
        <dbReference type="Proteomes" id="UP000255515"/>
    </source>
</evidence>
<proteinExistence type="predicted"/>
<organism evidence="1 2">
    <name type="scientific">Bergeyella zoohelcum</name>
    <dbReference type="NCBI Taxonomy" id="1015"/>
    <lineage>
        <taxon>Bacteria</taxon>
        <taxon>Pseudomonadati</taxon>
        <taxon>Bacteroidota</taxon>
        <taxon>Flavobacteriia</taxon>
        <taxon>Flavobacteriales</taxon>
        <taxon>Weeksellaceae</taxon>
        <taxon>Bergeyella</taxon>
    </lineage>
</organism>
<protein>
    <submittedName>
        <fullName evidence="1">Uncharacterized protein</fullName>
    </submittedName>
</protein>
<accession>A0A376C140</accession>
<sequence>MFDGTNEDVTQSAAYKKGALKKFEFEIDPPNVAIALKWKHEIAKLERNKGQIGWRIEGGIALKPFVAFGITVDLVSIIGRFGWVGKAVEWIIKALEYTIQGLDIYFNFKLNAEVAADLSIGYHSLDGWDEKAKKTTSATVRATIEAGVKLEDVTIIANIVSIGTDEKIEGVEVGGNLGTGVEYKEEWDADDKGMYKNVTVEFLGCDAEFFIYATITKRKRRVQQGREIEESYDKQITDKYKKTLLEKETWYGPEKIYTDD</sequence>
<reference evidence="1 2" key="1">
    <citation type="submission" date="2018-06" db="EMBL/GenBank/DDBJ databases">
        <authorList>
            <consortium name="Pathogen Informatics"/>
            <person name="Doyle S."/>
        </authorList>
    </citation>
    <scope>NUCLEOTIDE SEQUENCE [LARGE SCALE GENOMIC DNA]</scope>
    <source>
        <strain evidence="1 2">NCTC11661</strain>
    </source>
</reference>